<organism evidence="2 3">
    <name type="scientific">Rhodoferax mekongensis</name>
    <dbReference type="NCBI Taxonomy" id="3068341"/>
    <lineage>
        <taxon>Bacteria</taxon>
        <taxon>Pseudomonadati</taxon>
        <taxon>Pseudomonadota</taxon>
        <taxon>Betaproteobacteria</taxon>
        <taxon>Burkholderiales</taxon>
        <taxon>Comamonadaceae</taxon>
        <taxon>Rhodoferax</taxon>
    </lineage>
</organism>
<dbReference type="InterPro" id="IPR055245">
    <property type="entry name" value="HTH_proteobacteria"/>
</dbReference>
<sequence>MQKNKATSPEKKAALEAIRAQFKGTDGDTQRARLLEALQTLPAVSTYEARRELDIYYPPARIKELRNEGYRIDTHRQLVTTEAGVDHSVGVYVLIQGGAHAQA</sequence>
<dbReference type="RefSeq" id="WP_313866100.1">
    <property type="nucleotide sequence ID" value="NZ_CP132507.1"/>
</dbReference>
<accession>A0ABZ0AUP5</accession>
<dbReference type="Pfam" id="PF14090">
    <property type="entry name" value="HTH_39"/>
    <property type="match status" value="1"/>
</dbReference>
<evidence type="ECO:0000313" key="3">
    <source>
        <dbReference type="Proteomes" id="UP001302257"/>
    </source>
</evidence>
<protein>
    <submittedName>
        <fullName evidence="2">Helix-turn-helix domain-containing protein</fullName>
    </submittedName>
</protein>
<reference evidence="2 3" key="1">
    <citation type="submission" date="2023-08" db="EMBL/GenBank/DDBJ databases">
        <title>Rhodoferax potami sp. nov. and Rhodoferax mekongensis sp. nov., isolated from the Mekong River in Thailand.</title>
        <authorList>
            <person name="Kitikhun S."/>
            <person name="Charoenyingcharoen P."/>
            <person name="Siriarchawattana P."/>
            <person name="Likhitrattanapisal S."/>
            <person name="Nilsakha T."/>
            <person name="Chanpet A."/>
            <person name="Rattanawaree P."/>
            <person name="Ingsriswang S."/>
        </authorList>
    </citation>
    <scope>NUCLEOTIDE SEQUENCE [LARGE SCALE GENOMIC DNA]</scope>
    <source>
        <strain evidence="2 3">TBRC 17307</strain>
    </source>
</reference>
<gene>
    <name evidence="2" type="ORF">RAN89_09485</name>
</gene>
<evidence type="ECO:0000313" key="2">
    <source>
        <dbReference type="EMBL" id="WNO03177.1"/>
    </source>
</evidence>
<dbReference type="EMBL" id="CP132507">
    <property type="protein sequence ID" value="WNO03177.1"/>
    <property type="molecule type" value="Genomic_DNA"/>
</dbReference>
<keyword evidence="3" id="KW-1185">Reference proteome</keyword>
<dbReference type="Proteomes" id="UP001302257">
    <property type="component" value="Chromosome"/>
</dbReference>
<proteinExistence type="predicted"/>
<evidence type="ECO:0000259" key="1">
    <source>
        <dbReference type="Pfam" id="PF14090"/>
    </source>
</evidence>
<name>A0ABZ0AUP5_9BURK</name>
<feature type="domain" description="Winged helix-turn-helix" evidence="1">
    <location>
        <begin position="29"/>
        <end position="95"/>
    </location>
</feature>